<feature type="region of interest" description="Disordered" evidence="1">
    <location>
        <begin position="1"/>
        <end position="30"/>
    </location>
</feature>
<keyword evidence="3" id="KW-1185">Reference proteome</keyword>
<reference evidence="2" key="1">
    <citation type="submission" date="2022-05" db="EMBL/GenBank/DDBJ databases">
        <title>The Musa troglodytarum L. genome provides insights into the mechanism of non-climacteric behaviour and enrichment of carotenoids.</title>
        <authorList>
            <person name="Wang J."/>
        </authorList>
    </citation>
    <scope>NUCLEOTIDE SEQUENCE</scope>
    <source>
        <tissue evidence="2">Leaf</tissue>
    </source>
</reference>
<protein>
    <submittedName>
        <fullName evidence="2">Uncharacterized protein</fullName>
    </submittedName>
</protein>
<evidence type="ECO:0000313" key="2">
    <source>
        <dbReference type="EMBL" id="URE43152.1"/>
    </source>
</evidence>
<organism evidence="2 3">
    <name type="scientific">Musa troglodytarum</name>
    <name type="common">fe'i banana</name>
    <dbReference type="NCBI Taxonomy" id="320322"/>
    <lineage>
        <taxon>Eukaryota</taxon>
        <taxon>Viridiplantae</taxon>
        <taxon>Streptophyta</taxon>
        <taxon>Embryophyta</taxon>
        <taxon>Tracheophyta</taxon>
        <taxon>Spermatophyta</taxon>
        <taxon>Magnoliopsida</taxon>
        <taxon>Liliopsida</taxon>
        <taxon>Zingiberales</taxon>
        <taxon>Musaceae</taxon>
        <taxon>Musa</taxon>
    </lineage>
</organism>
<dbReference type="AlphaFoldDB" id="A0A9E7I834"/>
<gene>
    <name evidence="2" type="ORF">MUK42_33577</name>
</gene>
<accession>A0A9E7I834</accession>
<feature type="compositionally biased region" description="Basic and acidic residues" evidence="1">
    <location>
        <begin position="11"/>
        <end position="28"/>
    </location>
</feature>
<sequence length="60" mass="6898">MPPSPSPRRSLAREPRVEDSHKRGHSFEGRIPLKVKDDDLALFNSEDKTKQRKSISSIRL</sequence>
<dbReference type="Proteomes" id="UP001055439">
    <property type="component" value="Chromosome 9"/>
</dbReference>
<name>A0A9E7I834_9LILI</name>
<dbReference type="OrthoDB" id="1929779at2759"/>
<evidence type="ECO:0000256" key="1">
    <source>
        <dbReference type="SAM" id="MobiDB-lite"/>
    </source>
</evidence>
<evidence type="ECO:0000313" key="3">
    <source>
        <dbReference type="Proteomes" id="UP001055439"/>
    </source>
</evidence>
<proteinExistence type="predicted"/>
<dbReference type="EMBL" id="CP097511">
    <property type="protein sequence ID" value="URE43152.1"/>
    <property type="molecule type" value="Genomic_DNA"/>
</dbReference>